<keyword evidence="12" id="KW-1185">Reference proteome</keyword>
<comment type="catalytic activity">
    <reaction evidence="9">
        <text>a 3'-end 3'-phospho-ribonucleotide-RNA + a 5'-end dephospho-ribonucleoside-RNA + GTP = a ribonucleotidyl-ribonucleotide-RNA + GMP + diphosphate</text>
        <dbReference type="Rhea" id="RHEA:68076"/>
        <dbReference type="Rhea" id="RHEA-COMP:10463"/>
        <dbReference type="Rhea" id="RHEA-COMP:13936"/>
        <dbReference type="Rhea" id="RHEA-COMP:17355"/>
        <dbReference type="ChEBI" id="CHEBI:33019"/>
        <dbReference type="ChEBI" id="CHEBI:37565"/>
        <dbReference type="ChEBI" id="CHEBI:58115"/>
        <dbReference type="ChEBI" id="CHEBI:83062"/>
        <dbReference type="ChEBI" id="CHEBI:138284"/>
        <dbReference type="ChEBI" id="CHEBI:173118"/>
        <dbReference type="EC" id="6.5.1.8"/>
    </reaction>
</comment>
<dbReference type="PANTHER" id="PTHR43749">
    <property type="entry name" value="RNA-SPLICING LIGASE RTCB"/>
    <property type="match status" value="1"/>
</dbReference>
<gene>
    <name evidence="11" type="ORF">GCM10022226_50330</name>
</gene>
<evidence type="ECO:0000256" key="7">
    <source>
        <dbReference type="ARBA" id="ARBA00023134"/>
    </source>
</evidence>
<dbReference type="Pfam" id="PF01139">
    <property type="entry name" value="RtcB"/>
    <property type="match status" value="1"/>
</dbReference>
<evidence type="ECO:0000256" key="3">
    <source>
        <dbReference type="ARBA" id="ARBA00022598"/>
    </source>
</evidence>
<dbReference type="EMBL" id="BAAAZR010000019">
    <property type="protein sequence ID" value="GAA3823710.1"/>
    <property type="molecule type" value="Genomic_DNA"/>
</dbReference>
<evidence type="ECO:0000256" key="6">
    <source>
        <dbReference type="ARBA" id="ARBA00022800"/>
    </source>
</evidence>
<feature type="region of interest" description="Disordered" evidence="10">
    <location>
        <begin position="1"/>
        <end position="24"/>
    </location>
</feature>
<evidence type="ECO:0000256" key="9">
    <source>
        <dbReference type="ARBA" id="ARBA00047746"/>
    </source>
</evidence>
<comment type="caution">
    <text evidence="11">The sequence shown here is derived from an EMBL/GenBank/DDBJ whole genome shotgun (WGS) entry which is preliminary data.</text>
</comment>
<dbReference type="InterPro" id="IPR036025">
    <property type="entry name" value="RtcB-like_sf"/>
</dbReference>
<dbReference type="EC" id="6.5.1.8" evidence="2"/>
<dbReference type="Proteomes" id="UP001500888">
    <property type="component" value="Unassembled WGS sequence"/>
</dbReference>
<evidence type="ECO:0000256" key="8">
    <source>
        <dbReference type="ARBA" id="ARBA00023211"/>
    </source>
</evidence>
<dbReference type="InterPro" id="IPR052915">
    <property type="entry name" value="RtcB-like"/>
</dbReference>
<dbReference type="Gene3D" id="3.90.1860.10">
    <property type="entry name" value="tRNA-splicing ligase RtcB"/>
    <property type="match status" value="1"/>
</dbReference>
<evidence type="ECO:0000256" key="4">
    <source>
        <dbReference type="ARBA" id="ARBA00022723"/>
    </source>
</evidence>
<keyword evidence="8" id="KW-0464">Manganese</keyword>
<keyword evidence="6" id="KW-0692">RNA repair</keyword>
<keyword evidence="5" id="KW-0547">Nucleotide-binding</keyword>
<dbReference type="PANTHER" id="PTHR43749:SF2">
    <property type="entry name" value="RNA-SPLICING LIGASE RTCB"/>
    <property type="match status" value="1"/>
</dbReference>
<sequence>MRVSELPRYAPVRSQPRTPHRAECRKDAGVLDEIPGAYKDLESVMAAQTDLVEVVAHLRQIICIKG</sequence>
<protein>
    <recommendedName>
        <fullName evidence="2">3'-phosphate/5'-hydroxy nucleic acid ligase</fullName>
        <ecNumber evidence="2">6.5.1.8</ecNumber>
    </recommendedName>
</protein>
<organism evidence="11 12">
    <name type="scientific">Sphaerisporangium flaviroseum</name>
    <dbReference type="NCBI Taxonomy" id="509199"/>
    <lineage>
        <taxon>Bacteria</taxon>
        <taxon>Bacillati</taxon>
        <taxon>Actinomycetota</taxon>
        <taxon>Actinomycetes</taxon>
        <taxon>Streptosporangiales</taxon>
        <taxon>Streptosporangiaceae</taxon>
        <taxon>Sphaerisporangium</taxon>
    </lineage>
</organism>
<dbReference type="InterPro" id="IPR001233">
    <property type="entry name" value="RtcB"/>
</dbReference>
<keyword evidence="4" id="KW-0479">Metal-binding</keyword>
<keyword evidence="7" id="KW-0342">GTP-binding</keyword>
<reference evidence="12" key="1">
    <citation type="journal article" date="2019" name="Int. J. Syst. Evol. Microbiol.">
        <title>The Global Catalogue of Microorganisms (GCM) 10K type strain sequencing project: providing services to taxonomists for standard genome sequencing and annotation.</title>
        <authorList>
            <consortium name="The Broad Institute Genomics Platform"/>
            <consortium name="The Broad Institute Genome Sequencing Center for Infectious Disease"/>
            <person name="Wu L."/>
            <person name="Ma J."/>
        </authorList>
    </citation>
    <scope>NUCLEOTIDE SEQUENCE [LARGE SCALE GENOMIC DNA]</scope>
    <source>
        <strain evidence="12">JCM 16908</strain>
    </source>
</reference>
<evidence type="ECO:0000313" key="12">
    <source>
        <dbReference type="Proteomes" id="UP001500888"/>
    </source>
</evidence>
<comment type="cofactor">
    <cofactor evidence="1">
        <name>Mn(2+)</name>
        <dbReference type="ChEBI" id="CHEBI:29035"/>
    </cofactor>
</comment>
<proteinExistence type="predicted"/>
<evidence type="ECO:0000256" key="10">
    <source>
        <dbReference type="SAM" id="MobiDB-lite"/>
    </source>
</evidence>
<keyword evidence="3" id="KW-0436">Ligase</keyword>
<name>A0ABP7IPH3_9ACTN</name>
<evidence type="ECO:0000256" key="5">
    <source>
        <dbReference type="ARBA" id="ARBA00022741"/>
    </source>
</evidence>
<accession>A0ABP7IPH3</accession>
<evidence type="ECO:0000256" key="1">
    <source>
        <dbReference type="ARBA" id="ARBA00001936"/>
    </source>
</evidence>
<evidence type="ECO:0000313" key="11">
    <source>
        <dbReference type="EMBL" id="GAA3823710.1"/>
    </source>
</evidence>
<evidence type="ECO:0000256" key="2">
    <source>
        <dbReference type="ARBA" id="ARBA00012726"/>
    </source>
</evidence>
<dbReference type="SUPFAM" id="SSF103365">
    <property type="entry name" value="Hypothetical protein PH1602"/>
    <property type="match status" value="1"/>
</dbReference>